<reference evidence="1" key="1">
    <citation type="journal article" date="2019" name="bioRxiv">
        <title>The Genome of the Zebra Mussel, Dreissena polymorpha: A Resource for Invasive Species Research.</title>
        <authorList>
            <person name="McCartney M.A."/>
            <person name="Auch B."/>
            <person name="Kono T."/>
            <person name="Mallez S."/>
            <person name="Zhang Y."/>
            <person name="Obille A."/>
            <person name="Becker A."/>
            <person name="Abrahante J.E."/>
            <person name="Garbe J."/>
            <person name="Badalamenti J.P."/>
            <person name="Herman A."/>
            <person name="Mangelson H."/>
            <person name="Liachko I."/>
            <person name="Sullivan S."/>
            <person name="Sone E.D."/>
            <person name="Koren S."/>
            <person name="Silverstein K.A.T."/>
            <person name="Beckman K.B."/>
            <person name="Gohl D.M."/>
        </authorList>
    </citation>
    <scope>NUCLEOTIDE SEQUENCE</scope>
    <source>
        <strain evidence="1">Duluth1</strain>
        <tissue evidence="1">Whole animal</tissue>
    </source>
</reference>
<dbReference type="Proteomes" id="UP000828390">
    <property type="component" value="Unassembled WGS sequence"/>
</dbReference>
<accession>A0A9D4R7Q8</accession>
<organism evidence="1 2">
    <name type="scientific">Dreissena polymorpha</name>
    <name type="common">Zebra mussel</name>
    <name type="synonym">Mytilus polymorpha</name>
    <dbReference type="NCBI Taxonomy" id="45954"/>
    <lineage>
        <taxon>Eukaryota</taxon>
        <taxon>Metazoa</taxon>
        <taxon>Spiralia</taxon>
        <taxon>Lophotrochozoa</taxon>
        <taxon>Mollusca</taxon>
        <taxon>Bivalvia</taxon>
        <taxon>Autobranchia</taxon>
        <taxon>Heteroconchia</taxon>
        <taxon>Euheterodonta</taxon>
        <taxon>Imparidentia</taxon>
        <taxon>Neoheterodontei</taxon>
        <taxon>Myida</taxon>
        <taxon>Dreissenoidea</taxon>
        <taxon>Dreissenidae</taxon>
        <taxon>Dreissena</taxon>
    </lineage>
</organism>
<dbReference type="EMBL" id="JAIWYP010000003">
    <property type="protein sequence ID" value="KAH3856320.1"/>
    <property type="molecule type" value="Genomic_DNA"/>
</dbReference>
<evidence type="ECO:0000313" key="1">
    <source>
        <dbReference type="EMBL" id="KAH3856320.1"/>
    </source>
</evidence>
<keyword evidence="2" id="KW-1185">Reference proteome</keyword>
<gene>
    <name evidence="1" type="ORF">DPMN_098906</name>
</gene>
<sequence length="99" mass="11196">MSESTSRQELCPICKKDIEISKNKWVASQWKGEKGTHEASVKRKDNLVIEAGTKVHKKKDLKHESALSFLLTSLRTLSETLFYGKDTKRKVAEVGHAII</sequence>
<evidence type="ECO:0000313" key="2">
    <source>
        <dbReference type="Proteomes" id="UP000828390"/>
    </source>
</evidence>
<dbReference type="AlphaFoldDB" id="A0A9D4R7Q8"/>
<protein>
    <submittedName>
        <fullName evidence="1">Uncharacterized protein</fullName>
    </submittedName>
</protein>
<reference evidence="1" key="2">
    <citation type="submission" date="2020-11" db="EMBL/GenBank/DDBJ databases">
        <authorList>
            <person name="McCartney M.A."/>
            <person name="Auch B."/>
            <person name="Kono T."/>
            <person name="Mallez S."/>
            <person name="Becker A."/>
            <person name="Gohl D.M."/>
            <person name="Silverstein K.A.T."/>
            <person name="Koren S."/>
            <person name="Bechman K.B."/>
            <person name="Herman A."/>
            <person name="Abrahante J.E."/>
            <person name="Garbe J."/>
        </authorList>
    </citation>
    <scope>NUCLEOTIDE SEQUENCE</scope>
    <source>
        <strain evidence="1">Duluth1</strain>
        <tissue evidence="1">Whole animal</tissue>
    </source>
</reference>
<comment type="caution">
    <text evidence="1">The sequence shown here is derived from an EMBL/GenBank/DDBJ whole genome shotgun (WGS) entry which is preliminary data.</text>
</comment>
<name>A0A9D4R7Q8_DREPO</name>
<proteinExistence type="predicted"/>